<reference evidence="2" key="1">
    <citation type="submission" date="2023-04" db="EMBL/GenBank/DDBJ databases">
        <title>Sphingomonas sp. MAHUQ-71 isolated from rice field.</title>
        <authorList>
            <person name="Huq M.A."/>
        </authorList>
    </citation>
    <scope>NUCLEOTIDE SEQUENCE</scope>
    <source>
        <strain evidence="2">MAHUQ-71</strain>
    </source>
</reference>
<evidence type="ECO:0008006" key="4">
    <source>
        <dbReference type="Google" id="ProtNLM"/>
    </source>
</evidence>
<evidence type="ECO:0000313" key="2">
    <source>
        <dbReference type="EMBL" id="MDH7640777.1"/>
    </source>
</evidence>
<comment type="caution">
    <text evidence="2">The sequence shown here is derived from an EMBL/GenBank/DDBJ whole genome shotgun (WGS) entry which is preliminary data.</text>
</comment>
<gene>
    <name evidence="2" type="ORF">QGN17_18740</name>
</gene>
<feature type="chain" id="PRO_5045880035" description="DUF2147 domain-containing protein" evidence="1">
    <location>
        <begin position="21"/>
        <end position="134"/>
    </location>
</feature>
<name>A0ABT6N6N5_9SPHN</name>
<keyword evidence="1" id="KW-0732">Signal</keyword>
<protein>
    <recommendedName>
        <fullName evidence="4">DUF2147 domain-containing protein</fullName>
    </recommendedName>
</protein>
<organism evidence="2 3">
    <name type="scientific">Sphingomonas oryzagri</name>
    <dbReference type="NCBI Taxonomy" id="3042314"/>
    <lineage>
        <taxon>Bacteria</taxon>
        <taxon>Pseudomonadati</taxon>
        <taxon>Pseudomonadota</taxon>
        <taxon>Alphaproteobacteria</taxon>
        <taxon>Sphingomonadales</taxon>
        <taxon>Sphingomonadaceae</taxon>
        <taxon>Sphingomonas</taxon>
    </lineage>
</organism>
<evidence type="ECO:0000256" key="1">
    <source>
        <dbReference type="SAM" id="SignalP"/>
    </source>
</evidence>
<dbReference type="RefSeq" id="WP_281046130.1">
    <property type="nucleotide sequence ID" value="NZ_JARYGZ010000004.1"/>
</dbReference>
<keyword evidence="3" id="KW-1185">Reference proteome</keyword>
<proteinExistence type="predicted"/>
<dbReference type="EMBL" id="JARYGZ010000004">
    <property type="protein sequence ID" value="MDH7640777.1"/>
    <property type="molecule type" value="Genomic_DNA"/>
</dbReference>
<feature type="signal peptide" evidence="1">
    <location>
        <begin position="1"/>
        <end position="20"/>
    </location>
</feature>
<evidence type="ECO:0000313" key="3">
    <source>
        <dbReference type="Proteomes" id="UP001160625"/>
    </source>
</evidence>
<accession>A0ABT6N6N5</accession>
<dbReference type="Proteomes" id="UP001160625">
    <property type="component" value="Unassembled WGS sequence"/>
</dbReference>
<sequence>MKLLIAMLAALPLAGTPAEAAPQSLPSGYHWGRCLLQVDGKAYISGRCSYNVQAGGSFMIEGPKQDFAALNSGKPFAELVSKDYFAQLDVRGAEANGYWNEDIRSLHAQTPLGVLTRKGACWLNAKARICLWKR</sequence>